<protein>
    <submittedName>
        <fullName evidence="2">G-box regulating factor 6</fullName>
    </submittedName>
</protein>
<feature type="region of interest" description="Disordered" evidence="1">
    <location>
        <begin position="486"/>
        <end position="520"/>
    </location>
</feature>
<evidence type="ECO:0000256" key="1">
    <source>
        <dbReference type="SAM" id="MobiDB-lite"/>
    </source>
</evidence>
<keyword evidence="3" id="KW-1185">Reference proteome</keyword>
<evidence type="ECO:0000313" key="3">
    <source>
        <dbReference type="Proteomes" id="UP000325081"/>
    </source>
</evidence>
<feature type="region of interest" description="Disordered" evidence="1">
    <location>
        <begin position="250"/>
        <end position="283"/>
    </location>
</feature>
<dbReference type="EMBL" id="BKCP01004450">
    <property type="protein sequence ID" value="GER31300.1"/>
    <property type="molecule type" value="Genomic_DNA"/>
</dbReference>
<comment type="caution">
    <text evidence="2">The sequence shown here is derived from an EMBL/GenBank/DDBJ whole genome shotgun (WGS) entry which is preliminary data.</text>
</comment>
<dbReference type="Proteomes" id="UP000325081">
    <property type="component" value="Unassembled WGS sequence"/>
</dbReference>
<sequence length="520" mass="55444">MINSVKQKVDVQRNMRTTRQFGDWLRGCFGGFGEHKEKRSSSPSSNHLEIKSSKAGDQRIEAYAGGDPPPPPDLPSLFPAHQPLMNPPTSFTTPPLPLLQSNLLEQPSTRTHLPRPPSSISLAELTSLISAEVAKVLQNLLPASSRLEEGEIPTSSSDNSISFFIKPNRDTSESLASVPPAGDGETSLQNLTFPLQGSGEITAAVDVHPAGPTDLDLSLGRSLGDDRLHSSTGSRSSLADLVKHITPPNPNLQLSIRSPQLKIGPPVRASSTPLTGPDHIGPNPRPKFSAQPLGFPNLNPWPIQPSPLLVQPATFHLPQSITSAQPRTTISAQHPQLDISTQNHSQDIATPKSHTISNPSKADTYLLQLTGPSHPTFGGAGDGATAGNHQPADNHGGNSLQANKPTKGLSFGLKPAGTGSKIGKLSPPNVLPSESLTMAAATSGLNGQQKNPSAPHLFSGISLLSPTLTGNPEPAHMDPTRAVRRWQNNGAWSRTVSKKNDKRKKERKGEGKEMRKKIYL</sequence>
<reference evidence="3" key="1">
    <citation type="journal article" date="2019" name="Curr. Biol.">
        <title>Genome Sequence of Striga asiatica Provides Insight into the Evolution of Plant Parasitism.</title>
        <authorList>
            <person name="Yoshida S."/>
            <person name="Kim S."/>
            <person name="Wafula E.K."/>
            <person name="Tanskanen J."/>
            <person name="Kim Y.M."/>
            <person name="Honaas L."/>
            <person name="Yang Z."/>
            <person name="Spallek T."/>
            <person name="Conn C.E."/>
            <person name="Ichihashi Y."/>
            <person name="Cheong K."/>
            <person name="Cui S."/>
            <person name="Der J.P."/>
            <person name="Gundlach H."/>
            <person name="Jiao Y."/>
            <person name="Hori C."/>
            <person name="Ishida J.K."/>
            <person name="Kasahara H."/>
            <person name="Kiba T."/>
            <person name="Kim M.S."/>
            <person name="Koo N."/>
            <person name="Laohavisit A."/>
            <person name="Lee Y.H."/>
            <person name="Lumba S."/>
            <person name="McCourt P."/>
            <person name="Mortimer J.C."/>
            <person name="Mutuku J.M."/>
            <person name="Nomura T."/>
            <person name="Sasaki-Sekimoto Y."/>
            <person name="Seto Y."/>
            <person name="Wang Y."/>
            <person name="Wakatake T."/>
            <person name="Sakakibara H."/>
            <person name="Demura T."/>
            <person name="Yamaguchi S."/>
            <person name="Yoneyama K."/>
            <person name="Manabe R.I."/>
            <person name="Nelson D.C."/>
            <person name="Schulman A.H."/>
            <person name="Timko M.P."/>
            <person name="dePamphilis C.W."/>
            <person name="Choi D."/>
            <person name="Shirasu K."/>
        </authorList>
    </citation>
    <scope>NUCLEOTIDE SEQUENCE [LARGE SCALE GENOMIC DNA]</scope>
    <source>
        <strain evidence="3">cv. UVA1</strain>
    </source>
</reference>
<accession>A0A5A7PF00</accession>
<name>A0A5A7PF00_STRAF</name>
<feature type="region of interest" description="Disordered" evidence="1">
    <location>
        <begin position="376"/>
        <end position="402"/>
    </location>
</feature>
<feature type="compositionally biased region" description="Basic residues" evidence="1">
    <location>
        <begin position="496"/>
        <end position="506"/>
    </location>
</feature>
<proteinExistence type="predicted"/>
<organism evidence="2 3">
    <name type="scientific">Striga asiatica</name>
    <name type="common">Asiatic witchweed</name>
    <name type="synonym">Buchnera asiatica</name>
    <dbReference type="NCBI Taxonomy" id="4170"/>
    <lineage>
        <taxon>Eukaryota</taxon>
        <taxon>Viridiplantae</taxon>
        <taxon>Streptophyta</taxon>
        <taxon>Embryophyta</taxon>
        <taxon>Tracheophyta</taxon>
        <taxon>Spermatophyta</taxon>
        <taxon>Magnoliopsida</taxon>
        <taxon>eudicotyledons</taxon>
        <taxon>Gunneridae</taxon>
        <taxon>Pentapetalae</taxon>
        <taxon>asterids</taxon>
        <taxon>lamiids</taxon>
        <taxon>Lamiales</taxon>
        <taxon>Orobanchaceae</taxon>
        <taxon>Buchnereae</taxon>
        <taxon>Striga</taxon>
    </lineage>
</organism>
<feature type="compositionally biased region" description="Polar residues" evidence="1">
    <location>
        <begin position="486"/>
        <end position="495"/>
    </location>
</feature>
<feature type="compositionally biased region" description="Basic and acidic residues" evidence="1">
    <location>
        <begin position="48"/>
        <end position="60"/>
    </location>
</feature>
<gene>
    <name evidence="2" type="ORF">STAS_07295</name>
</gene>
<feature type="region of interest" description="Disordered" evidence="1">
    <location>
        <begin position="32"/>
        <end position="88"/>
    </location>
</feature>
<dbReference type="AlphaFoldDB" id="A0A5A7PF00"/>
<evidence type="ECO:0000313" key="2">
    <source>
        <dbReference type="EMBL" id="GER31300.1"/>
    </source>
</evidence>